<gene>
    <name evidence="1" type="ORF">S01H4_29202</name>
</gene>
<dbReference type="AlphaFoldDB" id="X1A569"/>
<comment type="caution">
    <text evidence="1">The sequence shown here is derived from an EMBL/GenBank/DDBJ whole genome shotgun (WGS) entry which is preliminary data.</text>
</comment>
<proteinExistence type="predicted"/>
<sequence>YFTLTEPGVYNITVVVLSESLGNHIREASLWIRSYPA</sequence>
<reference evidence="1" key="1">
    <citation type="journal article" date="2014" name="Front. Microbiol.">
        <title>High frequency of phylogenetically diverse reductive dehalogenase-homologous genes in deep subseafloor sedimentary metagenomes.</title>
        <authorList>
            <person name="Kawai M."/>
            <person name="Futagami T."/>
            <person name="Toyoda A."/>
            <person name="Takaki Y."/>
            <person name="Nishi S."/>
            <person name="Hori S."/>
            <person name="Arai W."/>
            <person name="Tsubouchi T."/>
            <person name="Morono Y."/>
            <person name="Uchiyama I."/>
            <person name="Ito T."/>
            <person name="Fujiyama A."/>
            <person name="Inagaki F."/>
            <person name="Takami H."/>
        </authorList>
    </citation>
    <scope>NUCLEOTIDE SEQUENCE</scope>
    <source>
        <strain evidence="1">Expedition CK06-06</strain>
    </source>
</reference>
<accession>X1A569</accession>
<organism evidence="1">
    <name type="scientific">marine sediment metagenome</name>
    <dbReference type="NCBI Taxonomy" id="412755"/>
    <lineage>
        <taxon>unclassified sequences</taxon>
        <taxon>metagenomes</taxon>
        <taxon>ecological metagenomes</taxon>
    </lineage>
</organism>
<feature type="non-terminal residue" evidence="1">
    <location>
        <position position="1"/>
    </location>
</feature>
<evidence type="ECO:0000313" key="1">
    <source>
        <dbReference type="EMBL" id="GAG77285.1"/>
    </source>
</evidence>
<name>X1A569_9ZZZZ</name>
<protein>
    <submittedName>
        <fullName evidence="1">Uncharacterized protein</fullName>
    </submittedName>
</protein>
<dbReference type="EMBL" id="BART01014799">
    <property type="protein sequence ID" value="GAG77285.1"/>
    <property type="molecule type" value="Genomic_DNA"/>
</dbReference>